<name>A0A2P8HVC8_CHINA</name>
<keyword evidence="1" id="KW-0378">Hydrolase</keyword>
<protein>
    <submittedName>
        <fullName evidence="6">Patatin-like phospholipase</fullName>
    </submittedName>
</protein>
<evidence type="ECO:0000256" key="3">
    <source>
        <dbReference type="ARBA" id="ARBA00023098"/>
    </source>
</evidence>
<dbReference type="EMBL" id="PYAW01000001">
    <property type="protein sequence ID" value="PSL50170.1"/>
    <property type="molecule type" value="Genomic_DNA"/>
</dbReference>
<dbReference type="GO" id="GO:0016787">
    <property type="term" value="F:hydrolase activity"/>
    <property type="evidence" value="ECO:0007669"/>
    <property type="project" value="UniProtKB-KW"/>
</dbReference>
<dbReference type="PANTHER" id="PTHR14226:SF57">
    <property type="entry name" value="BLR7027 PROTEIN"/>
    <property type="match status" value="1"/>
</dbReference>
<gene>
    <name evidence="6" type="ORF">CLV51_1011514</name>
</gene>
<feature type="short sequence motif" description="GXGXXG" evidence="4">
    <location>
        <begin position="10"/>
        <end position="15"/>
    </location>
</feature>
<organism evidence="6 7">
    <name type="scientific">Chitinophaga niastensis</name>
    <dbReference type="NCBI Taxonomy" id="536980"/>
    <lineage>
        <taxon>Bacteria</taxon>
        <taxon>Pseudomonadati</taxon>
        <taxon>Bacteroidota</taxon>
        <taxon>Chitinophagia</taxon>
        <taxon>Chitinophagales</taxon>
        <taxon>Chitinophagaceae</taxon>
        <taxon>Chitinophaga</taxon>
    </lineage>
</organism>
<dbReference type="RefSeq" id="WP_106527339.1">
    <property type="nucleotide sequence ID" value="NZ_PYAW01000001.1"/>
</dbReference>
<evidence type="ECO:0000313" key="6">
    <source>
        <dbReference type="EMBL" id="PSL50170.1"/>
    </source>
</evidence>
<keyword evidence="2" id="KW-0442">Lipid degradation</keyword>
<dbReference type="InterPro" id="IPR002641">
    <property type="entry name" value="PNPLA_dom"/>
</dbReference>
<dbReference type="PANTHER" id="PTHR14226">
    <property type="entry name" value="NEUROPATHY TARGET ESTERASE/SWISS CHEESE D.MELANOGASTER"/>
    <property type="match status" value="1"/>
</dbReference>
<dbReference type="Gene3D" id="3.40.1090.10">
    <property type="entry name" value="Cytosolic phospholipase A2 catalytic domain"/>
    <property type="match status" value="1"/>
</dbReference>
<keyword evidence="3" id="KW-0443">Lipid metabolism</keyword>
<reference evidence="6 7" key="1">
    <citation type="submission" date="2018-03" db="EMBL/GenBank/DDBJ databases">
        <title>Genomic Encyclopedia of Archaeal and Bacterial Type Strains, Phase II (KMG-II): from individual species to whole genera.</title>
        <authorList>
            <person name="Goeker M."/>
        </authorList>
    </citation>
    <scope>NUCLEOTIDE SEQUENCE [LARGE SCALE GENOMIC DNA]</scope>
    <source>
        <strain evidence="6 7">DSM 24859</strain>
    </source>
</reference>
<feature type="domain" description="PNPLA" evidence="5">
    <location>
        <begin position="6"/>
        <end position="197"/>
    </location>
</feature>
<accession>A0A2P8HVC8</accession>
<comment type="caution">
    <text evidence="4">Lacks conserved residue(s) required for the propagation of feature annotation.</text>
</comment>
<dbReference type="SUPFAM" id="SSF52151">
    <property type="entry name" value="FabD/lysophospholipase-like"/>
    <property type="match status" value="1"/>
</dbReference>
<comment type="caution">
    <text evidence="6">The sequence shown here is derived from an EMBL/GenBank/DDBJ whole genome shotgun (WGS) entry which is preliminary data.</text>
</comment>
<keyword evidence="7" id="KW-1185">Reference proteome</keyword>
<dbReference type="InterPro" id="IPR016035">
    <property type="entry name" value="Acyl_Trfase/lysoPLipase"/>
</dbReference>
<dbReference type="Pfam" id="PF01734">
    <property type="entry name" value="Patatin"/>
    <property type="match status" value="1"/>
</dbReference>
<dbReference type="Proteomes" id="UP000240971">
    <property type="component" value="Unassembled WGS sequence"/>
</dbReference>
<proteinExistence type="predicted"/>
<dbReference type="InterPro" id="IPR050301">
    <property type="entry name" value="NTE"/>
</dbReference>
<sequence length="333" mass="36603">MAKTALVISGGGSRGAFAVGVLKYLYAHRRDIQFDLFCGTSTSAIIAPLAALGEINLLEKLFTSNSTADIVTTANMVQRFTNNNALYNATPLVHKLNSIFTDARFVALEQLKTAVFVTGLCLQTGRTTYFSPTRDTITKKDYDIVKLSDTQSLREAVLASCSMPVFMPPVEMSSLPDQVQQFTNGGGSHYAPIQLAIDHGATNIYTILLTQETPPEDDIQFKNVIDILERHIDNNTNELAATDVKMTLLHNKALTYLDAVKNKMKKAGIAAADIKKYFDIPDADPFKEKKLVELHVIRPDRALDVEMGGMEFTPEVMKEMLAAGEEKAAMLFG</sequence>
<dbReference type="OrthoDB" id="1489257at2"/>
<evidence type="ECO:0000256" key="2">
    <source>
        <dbReference type="ARBA" id="ARBA00022963"/>
    </source>
</evidence>
<dbReference type="PROSITE" id="PS51635">
    <property type="entry name" value="PNPLA"/>
    <property type="match status" value="1"/>
</dbReference>
<evidence type="ECO:0000313" key="7">
    <source>
        <dbReference type="Proteomes" id="UP000240971"/>
    </source>
</evidence>
<evidence type="ECO:0000259" key="5">
    <source>
        <dbReference type="PROSITE" id="PS51635"/>
    </source>
</evidence>
<evidence type="ECO:0000256" key="1">
    <source>
        <dbReference type="ARBA" id="ARBA00022801"/>
    </source>
</evidence>
<evidence type="ECO:0000256" key="4">
    <source>
        <dbReference type="PROSITE-ProRule" id="PRU01161"/>
    </source>
</evidence>
<dbReference type="AlphaFoldDB" id="A0A2P8HVC8"/>
<dbReference type="GO" id="GO:0016042">
    <property type="term" value="P:lipid catabolic process"/>
    <property type="evidence" value="ECO:0007669"/>
    <property type="project" value="UniProtKB-KW"/>
</dbReference>